<accession>A0A6A6SJY0</accession>
<feature type="domain" description="C2H2-type" evidence="9">
    <location>
        <begin position="277"/>
        <end position="305"/>
    </location>
</feature>
<dbReference type="SMART" id="SM00355">
    <property type="entry name" value="ZnF_C2H2"/>
    <property type="match status" value="3"/>
</dbReference>
<dbReference type="EMBL" id="MU004641">
    <property type="protein sequence ID" value="KAF2647291.1"/>
    <property type="molecule type" value="Genomic_DNA"/>
</dbReference>
<dbReference type="Proteomes" id="UP000799324">
    <property type="component" value="Unassembled WGS sequence"/>
</dbReference>
<keyword evidence="6" id="KW-0804">Transcription</keyword>
<keyword evidence="3 8" id="KW-0863">Zinc-finger</keyword>
<evidence type="ECO:0000256" key="2">
    <source>
        <dbReference type="ARBA" id="ARBA00022723"/>
    </source>
</evidence>
<dbReference type="PROSITE" id="PS50157">
    <property type="entry name" value="ZINC_FINGER_C2H2_2"/>
    <property type="match status" value="2"/>
</dbReference>
<dbReference type="PANTHER" id="PTHR46179">
    <property type="entry name" value="ZINC FINGER PROTEIN"/>
    <property type="match status" value="1"/>
</dbReference>
<keyword evidence="2" id="KW-0479">Metal-binding</keyword>
<proteinExistence type="predicted"/>
<evidence type="ECO:0000256" key="7">
    <source>
        <dbReference type="ARBA" id="ARBA00023242"/>
    </source>
</evidence>
<dbReference type="AlphaFoldDB" id="A0A6A6SJY0"/>
<dbReference type="InterPro" id="IPR051061">
    <property type="entry name" value="Zinc_finger_trans_reg"/>
</dbReference>
<name>A0A6A6SJY0_9PLEO</name>
<evidence type="ECO:0000313" key="11">
    <source>
        <dbReference type="Proteomes" id="UP000799324"/>
    </source>
</evidence>
<comment type="subcellular location">
    <subcellularLocation>
        <location evidence="1">Nucleus</location>
    </subcellularLocation>
</comment>
<feature type="domain" description="C2H2-type" evidence="9">
    <location>
        <begin position="250"/>
        <end position="278"/>
    </location>
</feature>
<dbReference type="InterPro" id="IPR013087">
    <property type="entry name" value="Znf_C2H2_type"/>
</dbReference>
<dbReference type="GO" id="GO:0008270">
    <property type="term" value="F:zinc ion binding"/>
    <property type="evidence" value="ECO:0007669"/>
    <property type="project" value="UniProtKB-KW"/>
</dbReference>
<gene>
    <name evidence="10" type="ORF">K491DRAFT_317422</name>
</gene>
<dbReference type="InterPro" id="IPR036236">
    <property type="entry name" value="Znf_C2H2_sf"/>
</dbReference>
<protein>
    <recommendedName>
        <fullName evidence="9">C2H2-type domain-containing protein</fullName>
    </recommendedName>
</protein>
<keyword evidence="4" id="KW-0862">Zinc</keyword>
<dbReference type="SUPFAM" id="SSF57667">
    <property type="entry name" value="beta-beta-alpha zinc fingers"/>
    <property type="match status" value="1"/>
</dbReference>
<dbReference type="OrthoDB" id="3798762at2759"/>
<keyword evidence="5" id="KW-0805">Transcription regulation</keyword>
<dbReference type="PROSITE" id="PS00028">
    <property type="entry name" value="ZINC_FINGER_C2H2_1"/>
    <property type="match status" value="2"/>
</dbReference>
<evidence type="ECO:0000256" key="8">
    <source>
        <dbReference type="PROSITE-ProRule" id="PRU00042"/>
    </source>
</evidence>
<evidence type="ECO:0000259" key="9">
    <source>
        <dbReference type="PROSITE" id="PS50157"/>
    </source>
</evidence>
<evidence type="ECO:0000256" key="4">
    <source>
        <dbReference type="ARBA" id="ARBA00022833"/>
    </source>
</evidence>
<sequence length="362" mass="40785">MAPTNRIPAARPMEQTTVKSFRKAALRIVLSPWRKVRKYFSGDGVSELMMGAPTMSARDDSRQRDERRIFEMEGEMLHLHPAELKPAEAIVPFSTQGREVEAVENCMRYNDSPFPPVSEMESAPAMSQSGKLSRVLSNTSISPWATEYFPNPVMFPHLHTSATRRGVSPTSRSESESFAISDFHSVQGSPMEATVRADATTTPVRYTASSSDADENIPFNSSNAAAQALHSASSSGTPPSSFDTSKPFEFQCPECSKLFRTTGLKNKHINRTHRRRYTCDLCPSAFALNADLQRHKRTVHRSQHNGTRTLQCPNTRCGVPDKQFNRKDNFERHVARCFKRQVRCIRYQRTADEQDHVVPVFV</sequence>
<evidence type="ECO:0000256" key="5">
    <source>
        <dbReference type="ARBA" id="ARBA00023015"/>
    </source>
</evidence>
<dbReference type="Gene3D" id="3.30.160.60">
    <property type="entry name" value="Classic Zinc Finger"/>
    <property type="match status" value="1"/>
</dbReference>
<reference evidence="10" key="1">
    <citation type="journal article" date="2020" name="Stud. Mycol.">
        <title>101 Dothideomycetes genomes: a test case for predicting lifestyles and emergence of pathogens.</title>
        <authorList>
            <person name="Haridas S."/>
            <person name="Albert R."/>
            <person name="Binder M."/>
            <person name="Bloem J."/>
            <person name="Labutti K."/>
            <person name="Salamov A."/>
            <person name="Andreopoulos B."/>
            <person name="Baker S."/>
            <person name="Barry K."/>
            <person name="Bills G."/>
            <person name="Bluhm B."/>
            <person name="Cannon C."/>
            <person name="Castanera R."/>
            <person name="Culley D."/>
            <person name="Daum C."/>
            <person name="Ezra D."/>
            <person name="Gonzalez J."/>
            <person name="Henrissat B."/>
            <person name="Kuo A."/>
            <person name="Liang C."/>
            <person name="Lipzen A."/>
            <person name="Lutzoni F."/>
            <person name="Magnuson J."/>
            <person name="Mondo S."/>
            <person name="Nolan M."/>
            <person name="Ohm R."/>
            <person name="Pangilinan J."/>
            <person name="Park H.-J."/>
            <person name="Ramirez L."/>
            <person name="Alfaro M."/>
            <person name="Sun H."/>
            <person name="Tritt A."/>
            <person name="Yoshinaga Y."/>
            <person name="Zwiers L.-H."/>
            <person name="Turgeon B."/>
            <person name="Goodwin S."/>
            <person name="Spatafora J."/>
            <person name="Crous P."/>
            <person name="Grigoriev I."/>
        </authorList>
    </citation>
    <scope>NUCLEOTIDE SEQUENCE</scope>
    <source>
        <strain evidence="10">CBS 122681</strain>
    </source>
</reference>
<organism evidence="10 11">
    <name type="scientific">Lophiostoma macrostomum CBS 122681</name>
    <dbReference type="NCBI Taxonomy" id="1314788"/>
    <lineage>
        <taxon>Eukaryota</taxon>
        <taxon>Fungi</taxon>
        <taxon>Dikarya</taxon>
        <taxon>Ascomycota</taxon>
        <taxon>Pezizomycotina</taxon>
        <taxon>Dothideomycetes</taxon>
        <taxon>Pleosporomycetidae</taxon>
        <taxon>Pleosporales</taxon>
        <taxon>Lophiostomataceae</taxon>
        <taxon>Lophiostoma</taxon>
    </lineage>
</organism>
<evidence type="ECO:0000256" key="3">
    <source>
        <dbReference type="ARBA" id="ARBA00022771"/>
    </source>
</evidence>
<dbReference type="PANTHER" id="PTHR46179:SF13">
    <property type="entry name" value="C2H2-TYPE DOMAIN-CONTAINING PROTEIN"/>
    <property type="match status" value="1"/>
</dbReference>
<dbReference type="GO" id="GO:0005634">
    <property type="term" value="C:nucleus"/>
    <property type="evidence" value="ECO:0007669"/>
    <property type="project" value="UniProtKB-SubCell"/>
</dbReference>
<keyword evidence="7" id="KW-0539">Nucleus</keyword>
<dbReference type="Pfam" id="PF00096">
    <property type="entry name" value="zf-C2H2"/>
    <property type="match status" value="1"/>
</dbReference>
<evidence type="ECO:0000256" key="1">
    <source>
        <dbReference type="ARBA" id="ARBA00004123"/>
    </source>
</evidence>
<keyword evidence="11" id="KW-1185">Reference proteome</keyword>
<dbReference type="GO" id="GO:0006357">
    <property type="term" value="P:regulation of transcription by RNA polymerase II"/>
    <property type="evidence" value="ECO:0007669"/>
    <property type="project" value="TreeGrafter"/>
</dbReference>
<evidence type="ECO:0000313" key="10">
    <source>
        <dbReference type="EMBL" id="KAF2647291.1"/>
    </source>
</evidence>
<evidence type="ECO:0000256" key="6">
    <source>
        <dbReference type="ARBA" id="ARBA00023163"/>
    </source>
</evidence>